<sequence>MKKHREMIFDILLIVIILLVLIPTLLGGIGPLPPREIRPLAKAYLNSTLNIYNKDLWTASPEAVAAIVWDYRGLDTFYETIVFYTAIVSCLILYREILGKRDISKGEGLSIVVKRVTAISLLGILVVGASTVLHGMLTPGGGFQGGAIMAVAPVIAIVVFSRLLVDTSRLSYSKVVTFRNLAILGIALTALIPIILNFGNAFIFQNQYKRSINFSYPAHILDVPMGGSLWFLNLFEGLAVLMAFYLAFNIILYSEEVSKEVILGEEYGY</sequence>
<keyword evidence="2" id="KW-1003">Cell membrane</keyword>
<dbReference type="InterPro" id="IPR050622">
    <property type="entry name" value="CPA3_antiporter_subunitB"/>
</dbReference>
<evidence type="ECO:0000256" key="2">
    <source>
        <dbReference type="ARBA" id="ARBA00022475"/>
    </source>
</evidence>
<dbReference type="EMBL" id="DTAU01000126">
    <property type="protein sequence ID" value="HFQ79306.1"/>
    <property type="molecule type" value="Genomic_DNA"/>
</dbReference>
<feature type="transmembrane region" description="Helical" evidence="6">
    <location>
        <begin position="77"/>
        <end position="95"/>
    </location>
</feature>
<dbReference type="PANTHER" id="PTHR33932">
    <property type="entry name" value="NA(+)/H(+) ANTIPORTER SUBUNIT B"/>
    <property type="match status" value="1"/>
</dbReference>
<accession>A0A832ARL1</accession>
<comment type="subcellular location">
    <subcellularLocation>
        <location evidence="1">Cell membrane</location>
        <topology evidence="1">Multi-pass membrane protein</topology>
    </subcellularLocation>
</comment>
<keyword evidence="5 6" id="KW-0472">Membrane</keyword>
<dbReference type="GO" id="GO:0005886">
    <property type="term" value="C:plasma membrane"/>
    <property type="evidence" value="ECO:0007669"/>
    <property type="project" value="UniProtKB-SubCell"/>
</dbReference>
<feature type="transmembrane region" description="Helical" evidence="6">
    <location>
        <begin position="116"/>
        <end position="137"/>
    </location>
</feature>
<comment type="caution">
    <text evidence="8">The sequence shown here is derived from an EMBL/GenBank/DDBJ whole genome shotgun (WGS) entry which is preliminary data.</text>
</comment>
<dbReference type="Pfam" id="PF04039">
    <property type="entry name" value="MnhB"/>
    <property type="match status" value="1"/>
</dbReference>
<evidence type="ECO:0000256" key="5">
    <source>
        <dbReference type="ARBA" id="ARBA00023136"/>
    </source>
</evidence>
<reference evidence="8" key="1">
    <citation type="journal article" date="2020" name="mSystems">
        <title>Genome- and Community-Level Interaction Insights into Carbon Utilization and Element Cycling Functions of Hydrothermarchaeota in Hydrothermal Sediment.</title>
        <authorList>
            <person name="Zhou Z."/>
            <person name="Liu Y."/>
            <person name="Xu W."/>
            <person name="Pan J."/>
            <person name="Luo Z.H."/>
            <person name="Li M."/>
        </authorList>
    </citation>
    <scope>NUCLEOTIDE SEQUENCE</scope>
    <source>
        <strain evidence="8">SpSt-629</strain>
    </source>
</reference>
<feature type="domain" description="Na+/H+ antiporter MnhB subunit-related protein" evidence="7">
    <location>
        <begin position="113"/>
        <end position="244"/>
    </location>
</feature>
<dbReference type="PANTHER" id="PTHR33932:SF4">
    <property type="entry name" value="NA(+)_H(+) ANTIPORTER SUBUNIT B"/>
    <property type="match status" value="1"/>
</dbReference>
<feature type="transmembrane region" description="Helical" evidence="6">
    <location>
        <begin position="7"/>
        <end position="29"/>
    </location>
</feature>
<evidence type="ECO:0000313" key="8">
    <source>
        <dbReference type="EMBL" id="HFQ79306.1"/>
    </source>
</evidence>
<evidence type="ECO:0000256" key="6">
    <source>
        <dbReference type="SAM" id="Phobius"/>
    </source>
</evidence>
<gene>
    <name evidence="8" type="ORF">ENT99_06355</name>
</gene>
<evidence type="ECO:0000259" key="7">
    <source>
        <dbReference type="Pfam" id="PF04039"/>
    </source>
</evidence>
<dbReference type="AlphaFoldDB" id="A0A832ARL1"/>
<keyword evidence="4 6" id="KW-1133">Transmembrane helix</keyword>
<evidence type="ECO:0000256" key="3">
    <source>
        <dbReference type="ARBA" id="ARBA00022692"/>
    </source>
</evidence>
<proteinExistence type="predicted"/>
<protein>
    <submittedName>
        <fullName evidence="8">Sodium:proton antiporter</fullName>
    </submittedName>
</protein>
<keyword evidence="3 6" id="KW-0812">Transmembrane</keyword>
<name>A0A832ARL1_9CREN</name>
<feature type="transmembrane region" description="Helical" evidence="6">
    <location>
        <begin position="230"/>
        <end position="253"/>
    </location>
</feature>
<dbReference type="InterPro" id="IPR007182">
    <property type="entry name" value="MnhB"/>
</dbReference>
<evidence type="ECO:0000256" key="1">
    <source>
        <dbReference type="ARBA" id="ARBA00004651"/>
    </source>
</evidence>
<evidence type="ECO:0000256" key="4">
    <source>
        <dbReference type="ARBA" id="ARBA00022989"/>
    </source>
</evidence>
<feature type="transmembrane region" description="Helical" evidence="6">
    <location>
        <begin position="177"/>
        <end position="196"/>
    </location>
</feature>
<feature type="transmembrane region" description="Helical" evidence="6">
    <location>
        <begin position="143"/>
        <end position="165"/>
    </location>
</feature>
<organism evidence="8">
    <name type="scientific">Ignisphaera aggregans</name>
    <dbReference type="NCBI Taxonomy" id="334771"/>
    <lineage>
        <taxon>Archaea</taxon>
        <taxon>Thermoproteota</taxon>
        <taxon>Thermoprotei</taxon>
        <taxon>Desulfurococcales</taxon>
        <taxon>Desulfurococcaceae</taxon>
        <taxon>Ignisphaera</taxon>
    </lineage>
</organism>